<evidence type="ECO:0000256" key="2">
    <source>
        <dbReference type="SAM" id="Phobius"/>
    </source>
</evidence>
<dbReference type="OrthoDB" id="1183903at2"/>
<dbReference type="STRING" id="1798183.GA0061080_10745"/>
<feature type="region of interest" description="Disordered" evidence="1">
    <location>
        <begin position="50"/>
        <end position="70"/>
    </location>
</feature>
<keyword evidence="2" id="KW-1133">Transmembrane helix</keyword>
<dbReference type="RefSeq" id="WP_091125942.1">
    <property type="nucleotide sequence ID" value="NZ_FMBA01000074.1"/>
</dbReference>
<dbReference type="EMBL" id="FMBA01000074">
    <property type="protein sequence ID" value="SCC30798.1"/>
    <property type="molecule type" value="Genomic_DNA"/>
</dbReference>
<reference evidence="4" key="1">
    <citation type="submission" date="2016-08" db="EMBL/GenBank/DDBJ databases">
        <authorList>
            <person name="Varghese N."/>
            <person name="Submissions Spin"/>
        </authorList>
    </citation>
    <scope>NUCLEOTIDE SEQUENCE [LARGE SCALE GENOMIC DNA]</scope>
    <source>
        <strain evidence="4">R-53144</strain>
    </source>
</reference>
<evidence type="ECO:0000313" key="3">
    <source>
        <dbReference type="EMBL" id="SCC30798.1"/>
    </source>
</evidence>
<keyword evidence="2" id="KW-0472">Membrane</keyword>
<organism evidence="3 4">
    <name type="scientific">Gilliamella intestini</name>
    <dbReference type="NCBI Taxonomy" id="1798183"/>
    <lineage>
        <taxon>Bacteria</taxon>
        <taxon>Pseudomonadati</taxon>
        <taxon>Pseudomonadota</taxon>
        <taxon>Gammaproteobacteria</taxon>
        <taxon>Orbales</taxon>
        <taxon>Orbaceae</taxon>
        <taxon>Gilliamella</taxon>
    </lineage>
</organism>
<name>A0A1C4DHJ5_9GAMM</name>
<keyword evidence="2" id="KW-0812">Transmembrane</keyword>
<dbReference type="Proteomes" id="UP000199698">
    <property type="component" value="Unassembled WGS sequence"/>
</dbReference>
<feature type="transmembrane region" description="Helical" evidence="2">
    <location>
        <begin position="21"/>
        <end position="41"/>
    </location>
</feature>
<evidence type="ECO:0000256" key="1">
    <source>
        <dbReference type="SAM" id="MobiDB-lite"/>
    </source>
</evidence>
<sequence>MRKYKQLKHAVQLQKQLDHKYGARRFHAAFIMALFFCLFFTSCSNDSPTASTSSSTQTSTSIGQSQSGNTTLTITRTGQSASVNQIAPPNDHLHRIYNVYFAKKKVLGTEVFFEPIDSAHPQRDGQNNLITYDSILGKTVYLVLETQNLTPNEQIRVEIQSESLTGNTNALEVMYFNASRQYTSAQTLTAVVGNFDALNNNTGSCPYTNLAGHSHRAIIKLQLRPSTRAIFDEWATRLGTANGTVQVRVQRNRGNCAYGNSNRETSDGSTFLSAAEQQFRVVNRSLYCIYHRDNTFNFHSSIQNTRKKIGEVKSYYTLNNQNVNTQKTAYYFYDANDNETLLYEFERNTHGMIEFPESGNGFRRYGIIDAGGQSANPNEVVGHGDHYLKPWTVAALLGTIQEIYEQRWRIDFGDMSSENGSDPWQQGQSHHGGHGHLGRRSGLDIDFRYLDVNGRSFQGDRRSYSNFDRNKNATIYQIAFEYGFRSNYATGLAEFAGVNSSVQNHYDHGHWGFNIDFIHTTI</sequence>
<dbReference type="AlphaFoldDB" id="A0A1C4DHJ5"/>
<evidence type="ECO:0000313" key="4">
    <source>
        <dbReference type="Proteomes" id="UP000199698"/>
    </source>
</evidence>
<accession>A0A1C4DHJ5</accession>
<keyword evidence="4" id="KW-1185">Reference proteome</keyword>
<proteinExistence type="predicted"/>
<protein>
    <submittedName>
        <fullName evidence="3">Uncharacterized protein</fullName>
    </submittedName>
</protein>
<gene>
    <name evidence="3" type="ORF">GA0061080_10745</name>
</gene>